<dbReference type="InterPro" id="IPR050256">
    <property type="entry name" value="Glycosyltransferase_2"/>
</dbReference>
<comment type="cofactor">
    <cofactor evidence="1">
        <name>Mn(2+)</name>
        <dbReference type="ChEBI" id="CHEBI:29035"/>
    </cofactor>
</comment>
<name>A0A0G3GYA9_9CORY</name>
<reference evidence="13" key="2">
    <citation type="submission" date="2015-05" db="EMBL/GenBank/DDBJ databases">
        <title>Complete genome sequence of Corynebacterium mustelae DSM 45274, isolated from various tissues of a male ferret with lethal sepsis.</title>
        <authorList>
            <person name="Ruckert C."/>
            <person name="Albersmeier A."/>
            <person name="Winkler A."/>
            <person name="Tauch A."/>
        </authorList>
    </citation>
    <scope>NUCLEOTIDE SEQUENCE [LARGE SCALE GENOMIC DNA]</scope>
    <source>
        <strain evidence="13">DSM 45274</strain>
    </source>
</reference>
<dbReference type="InterPro" id="IPR001173">
    <property type="entry name" value="Glyco_trans_2-like"/>
</dbReference>
<dbReference type="EMBL" id="CP011542">
    <property type="protein sequence ID" value="AKK05545.1"/>
    <property type="molecule type" value="Genomic_DNA"/>
</dbReference>
<dbReference type="Gene3D" id="3.90.550.10">
    <property type="entry name" value="Spore Coat Polysaccharide Biosynthesis Protein SpsA, Chain A"/>
    <property type="match status" value="1"/>
</dbReference>
<dbReference type="RefSeq" id="WP_047261734.1">
    <property type="nucleotide sequence ID" value="NZ_CP011542.1"/>
</dbReference>
<dbReference type="NCBIfam" id="NF010496">
    <property type="entry name" value="PRK13915.1"/>
    <property type="match status" value="1"/>
</dbReference>
<keyword evidence="13" id="KW-1185">Reference proteome</keyword>
<gene>
    <name evidence="12" type="primary">gpgS</name>
    <name evidence="12" type="ORF">CMUST_06045</name>
</gene>
<protein>
    <recommendedName>
        <fullName evidence="8">Glucosyl-3-phosphoglycerate synthase</fullName>
        <ecNumber evidence="7">2.4.1.266</ecNumber>
    </recommendedName>
</protein>
<evidence type="ECO:0000256" key="9">
    <source>
        <dbReference type="ARBA" id="ARBA00048689"/>
    </source>
</evidence>
<keyword evidence="4 12" id="KW-0328">Glycosyltransferase</keyword>
<comment type="catalytic activity">
    <reaction evidence="9">
        <text>(2R)-3-phosphoglycerate + UDP-alpha-D-glucose = (2R)-2-O-(alpha-D-glucopyranosyl)-3-phospho-glycerate + UDP + H(+)</text>
        <dbReference type="Rhea" id="RHEA:31319"/>
        <dbReference type="ChEBI" id="CHEBI:15378"/>
        <dbReference type="ChEBI" id="CHEBI:58223"/>
        <dbReference type="ChEBI" id="CHEBI:58272"/>
        <dbReference type="ChEBI" id="CHEBI:58885"/>
        <dbReference type="ChEBI" id="CHEBI:62600"/>
        <dbReference type="EC" id="2.4.1.266"/>
    </reaction>
    <physiologicalReaction direction="left-to-right" evidence="9">
        <dbReference type="Rhea" id="RHEA:31320"/>
    </physiologicalReaction>
</comment>
<evidence type="ECO:0000256" key="5">
    <source>
        <dbReference type="ARBA" id="ARBA00022679"/>
    </source>
</evidence>
<dbReference type="InterPro" id="IPR029044">
    <property type="entry name" value="Nucleotide-diphossugar_trans"/>
</dbReference>
<keyword evidence="5 12" id="KW-0808">Transferase</keyword>
<evidence type="ECO:0000256" key="6">
    <source>
        <dbReference type="ARBA" id="ARBA00022842"/>
    </source>
</evidence>
<comment type="cofactor">
    <cofactor evidence="2">
        <name>Mg(2+)</name>
        <dbReference type="ChEBI" id="CHEBI:18420"/>
    </cofactor>
</comment>
<evidence type="ECO:0000313" key="13">
    <source>
        <dbReference type="Proteomes" id="UP000035199"/>
    </source>
</evidence>
<dbReference type="PATRIC" id="fig|571915.4.peg.1286"/>
<evidence type="ECO:0000256" key="1">
    <source>
        <dbReference type="ARBA" id="ARBA00001936"/>
    </source>
</evidence>
<comment type="catalytic activity">
    <reaction evidence="10">
        <text>an NDP-alpha-D-glucose + (2R)-3-phosphoglycerate = (2R)-2-O-(alpha-D-glucopyranosyl)-3-phospho-glycerate + a ribonucleoside 5'-diphosphate + H(+)</text>
        <dbReference type="Rhea" id="RHEA:47244"/>
        <dbReference type="ChEBI" id="CHEBI:15378"/>
        <dbReference type="ChEBI" id="CHEBI:57930"/>
        <dbReference type="ChEBI" id="CHEBI:58272"/>
        <dbReference type="ChEBI" id="CHEBI:62600"/>
        <dbReference type="ChEBI" id="CHEBI:76533"/>
        <dbReference type="EC" id="2.4.1.266"/>
    </reaction>
    <physiologicalReaction direction="left-to-right" evidence="10">
        <dbReference type="Rhea" id="RHEA:47245"/>
    </physiologicalReaction>
</comment>
<reference evidence="12 13" key="1">
    <citation type="journal article" date="2015" name="Genome Announc.">
        <title>Complete Genome Sequence of the Type Strain Corynebacterium mustelae DSM 45274, Isolated from Various Tissues of a Male Ferret with Lethal Sepsis.</title>
        <authorList>
            <person name="Ruckert C."/>
            <person name="Eimer J."/>
            <person name="Winkler A."/>
            <person name="Tauch A."/>
        </authorList>
    </citation>
    <scope>NUCLEOTIDE SEQUENCE [LARGE SCALE GENOMIC DNA]</scope>
    <source>
        <strain evidence="12 13">DSM 45274</strain>
    </source>
</reference>
<dbReference type="Pfam" id="PF00535">
    <property type="entry name" value="Glycos_transf_2"/>
    <property type="match status" value="1"/>
</dbReference>
<evidence type="ECO:0000256" key="3">
    <source>
        <dbReference type="ARBA" id="ARBA00006739"/>
    </source>
</evidence>
<dbReference type="Proteomes" id="UP000035199">
    <property type="component" value="Chromosome"/>
</dbReference>
<dbReference type="PANTHER" id="PTHR48090">
    <property type="entry name" value="UNDECAPRENYL-PHOSPHATE 4-DEOXY-4-FORMAMIDO-L-ARABINOSE TRANSFERASE-RELATED"/>
    <property type="match status" value="1"/>
</dbReference>
<evidence type="ECO:0000256" key="8">
    <source>
        <dbReference type="ARBA" id="ARBA00040894"/>
    </source>
</evidence>
<dbReference type="KEGG" id="cmv:CMUST_06045"/>
<proteinExistence type="inferred from homology"/>
<dbReference type="STRING" id="571915.CMUST_06045"/>
<keyword evidence="6" id="KW-0460">Magnesium</keyword>
<dbReference type="EC" id="2.4.1.266" evidence="7"/>
<dbReference type="AlphaFoldDB" id="A0A0G3GYA9"/>
<evidence type="ECO:0000256" key="10">
    <source>
        <dbReference type="ARBA" id="ARBA00048997"/>
    </source>
</evidence>
<evidence type="ECO:0000256" key="7">
    <source>
        <dbReference type="ARBA" id="ARBA00039022"/>
    </source>
</evidence>
<evidence type="ECO:0000256" key="4">
    <source>
        <dbReference type="ARBA" id="ARBA00022676"/>
    </source>
</evidence>
<dbReference type="GO" id="GO:0016757">
    <property type="term" value="F:glycosyltransferase activity"/>
    <property type="evidence" value="ECO:0007669"/>
    <property type="project" value="UniProtKB-KW"/>
</dbReference>
<sequence length="252" mass="26989">MNPSISVVIPALNEEATIAKVITAIRANAPANLIEILVIDADSHDATAQRAVEAGATVYNWRKILPTIDVHPGKGESLWRGVAAAKGDIIVFIDADLNHVPPKIVEKLTAPYKNPEIALVKADYTRSFGSTPTGGGRVTELCAKPLLRALFPELCFINQPLGGEYAIRRSVATNLPFVGGYGVEIGLLIDVAHTHGTQAITQVPLGIRSHRNRPLEQLGPMAEVVATAILTRAGCRTQSQVFQRPALKSLSN</sequence>
<comment type="similarity">
    <text evidence="3">Belongs to the glycosyltransferase 2 family.</text>
</comment>
<accession>A0A0G3GYA9</accession>
<evidence type="ECO:0000259" key="11">
    <source>
        <dbReference type="Pfam" id="PF00535"/>
    </source>
</evidence>
<dbReference type="OrthoDB" id="5011697at2"/>
<feature type="domain" description="Glycosyltransferase 2-like" evidence="11">
    <location>
        <begin position="6"/>
        <end position="132"/>
    </location>
</feature>
<evidence type="ECO:0000256" key="2">
    <source>
        <dbReference type="ARBA" id="ARBA00001946"/>
    </source>
</evidence>
<dbReference type="CDD" id="cd04179">
    <property type="entry name" value="DPM_DPG-synthase_like"/>
    <property type="match status" value="1"/>
</dbReference>
<dbReference type="PANTHER" id="PTHR48090:SF10">
    <property type="entry name" value="GLUCOSYL-3-PHOSPHOGLYCERATE SYNTHASE"/>
    <property type="match status" value="1"/>
</dbReference>
<organism evidence="12 13">
    <name type="scientific">Corynebacterium mustelae</name>
    <dbReference type="NCBI Taxonomy" id="571915"/>
    <lineage>
        <taxon>Bacteria</taxon>
        <taxon>Bacillati</taxon>
        <taxon>Actinomycetota</taxon>
        <taxon>Actinomycetes</taxon>
        <taxon>Mycobacteriales</taxon>
        <taxon>Corynebacteriaceae</taxon>
        <taxon>Corynebacterium</taxon>
    </lineage>
</organism>
<evidence type="ECO:0000313" key="12">
    <source>
        <dbReference type="EMBL" id="AKK05545.1"/>
    </source>
</evidence>
<dbReference type="SUPFAM" id="SSF53448">
    <property type="entry name" value="Nucleotide-diphospho-sugar transferases"/>
    <property type="match status" value="1"/>
</dbReference>